<dbReference type="Pfam" id="PF23559">
    <property type="entry name" value="WHD_DRP"/>
    <property type="match status" value="1"/>
</dbReference>
<dbReference type="SUPFAM" id="SSF52540">
    <property type="entry name" value="P-loop containing nucleoside triphosphate hydrolases"/>
    <property type="match status" value="1"/>
</dbReference>
<dbReference type="PANTHER" id="PTHR36766">
    <property type="entry name" value="PLANT BROAD-SPECTRUM MILDEW RESISTANCE PROTEIN RPW8"/>
    <property type="match status" value="1"/>
</dbReference>
<evidence type="ECO:0000256" key="2">
    <source>
        <dbReference type="ARBA" id="ARBA00022614"/>
    </source>
</evidence>
<reference evidence="13" key="1">
    <citation type="submission" date="2024-06" db="EMBL/GenBank/DDBJ databases">
        <authorList>
            <person name="Ryan C."/>
        </authorList>
    </citation>
    <scope>NUCLEOTIDE SEQUENCE [LARGE SCALE GENOMIC DNA]</scope>
</reference>
<proteinExistence type="inferred from homology"/>
<dbReference type="InterPro" id="IPR002182">
    <property type="entry name" value="NB-ARC"/>
</dbReference>
<dbReference type="InterPro" id="IPR042197">
    <property type="entry name" value="Apaf_helical"/>
</dbReference>
<feature type="domain" description="Disease resistance N-terminal" evidence="9">
    <location>
        <begin position="10"/>
        <end position="89"/>
    </location>
</feature>
<reference evidence="12 13" key="2">
    <citation type="submission" date="2024-10" db="EMBL/GenBank/DDBJ databases">
        <authorList>
            <person name="Ryan C."/>
        </authorList>
    </citation>
    <scope>NUCLEOTIDE SEQUENCE [LARGE SCALE GENOMIC DNA]</scope>
</reference>
<dbReference type="Proteomes" id="UP001497457">
    <property type="component" value="Chromosome 17b"/>
</dbReference>
<keyword evidence="13" id="KW-1185">Reference proteome</keyword>
<dbReference type="Gene3D" id="1.10.10.10">
    <property type="entry name" value="Winged helix-like DNA-binding domain superfamily/Winged helix DNA-binding domain"/>
    <property type="match status" value="1"/>
</dbReference>
<dbReference type="GO" id="GO:0042742">
    <property type="term" value="P:defense response to bacterium"/>
    <property type="evidence" value="ECO:0007669"/>
    <property type="project" value="UniProtKB-ARBA"/>
</dbReference>
<dbReference type="Pfam" id="PF00931">
    <property type="entry name" value="NB-ARC"/>
    <property type="match status" value="1"/>
</dbReference>
<dbReference type="Gene3D" id="1.20.5.4130">
    <property type="match status" value="1"/>
</dbReference>
<evidence type="ECO:0000259" key="10">
    <source>
        <dbReference type="Pfam" id="PF23559"/>
    </source>
</evidence>
<dbReference type="Gene3D" id="3.40.50.300">
    <property type="entry name" value="P-loop containing nucleotide triphosphate hydrolases"/>
    <property type="match status" value="1"/>
</dbReference>
<evidence type="ECO:0000256" key="5">
    <source>
        <dbReference type="ARBA" id="ARBA00022821"/>
    </source>
</evidence>
<feature type="domain" description="NB-ARC" evidence="8">
    <location>
        <begin position="176"/>
        <end position="338"/>
    </location>
</feature>
<dbReference type="FunFam" id="1.10.10.10:FF:000322">
    <property type="entry name" value="Probable disease resistance protein At1g63360"/>
    <property type="match status" value="1"/>
</dbReference>
<feature type="domain" description="Disease resistance protein winged helix" evidence="10">
    <location>
        <begin position="423"/>
        <end position="489"/>
    </location>
</feature>
<evidence type="ECO:0000256" key="7">
    <source>
        <dbReference type="ARBA" id="ARBA00023054"/>
    </source>
</evidence>
<dbReference type="InterPro" id="IPR027417">
    <property type="entry name" value="P-loop_NTPase"/>
</dbReference>
<dbReference type="Pfam" id="PF23598">
    <property type="entry name" value="LRR_14"/>
    <property type="match status" value="1"/>
</dbReference>
<dbReference type="InterPro" id="IPR032675">
    <property type="entry name" value="LRR_dom_sf"/>
</dbReference>
<dbReference type="PRINTS" id="PR00364">
    <property type="entry name" value="DISEASERSIST"/>
</dbReference>
<protein>
    <submittedName>
        <fullName evidence="12">Uncharacterized protein</fullName>
    </submittedName>
</protein>
<evidence type="ECO:0000256" key="3">
    <source>
        <dbReference type="ARBA" id="ARBA00022737"/>
    </source>
</evidence>
<evidence type="ECO:0000256" key="4">
    <source>
        <dbReference type="ARBA" id="ARBA00022741"/>
    </source>
</evidence>
<evidence type="ECO:0000313" key="13">
    <source>
        <dbReference type="Proteomes" id="UP001497457"/>
    </source>
</evidence>
<evidence type="ECO:0000259" key="11">
    <source>
        <dbReference type="Pfam" id="PF23598"/>
    </source>
</evidence>
<dbReference type="SUPFAM" id="SSF52058">
    <property type="entry name" value="L domain-like"/>
    <property type="match status" value="1"/>
</dbReference>
<keyword evidence="7" id="KW-0175">Coiled coil</keyword>
<comment type="similarity">
    <text evidence="1">Belongs to the disease resistance NB-LRR family.</text>
</comment>
<keyword evidence="4" id="KW-0547">Nucleotide-binding</keyword>
<dbReference type="GO" id="GO:0009626">
    <property type="term" value="P:plant-type hypersensitive response"/>
    <property type="evidence" value="ECO:0007669"/>
    <property type="project" value="UniProtKB-ARBA"/>
</dbReference>
<name>A0ABC8YZ24_9POAL</name>
<dbReference type="Gene3D" id="1.10.8.430">
    <property type="entry name" value="Helical domain of apoptotic protease-activating factors"/>
    <property type="match status" value="1"/>
</dbReference>
<evidence type="ECO:0000259" key="9">
    <source>
        <dbReference type="Pfam" id="PF18052"/>
    </source>
</evidence>
<dbReference type="EMBL" id="OZ075127">
    <property type="protein sequence ID" value="CAL4951522.1"/>
    <property type="molecule type" value="Genomic_DNA"/>
</dbReference>
<evidence type="ECO:0000256" key="6">
    <source>
        <dbReference type="ARBA" id="ARBA00022840"/>
    </source>
</evidence>
<dbReference type="Gene3D" id="3.80.10.10">
    <property type="entry name" value="Ribonuclease Inhibitor"/>
    <property type="match status" value="1"/>
</dbReference>
<dbReference type="AlphaFoldDB" id="A0ABC8YZ24"/>
<dbReference type="InterPro" id="IPR055414">
    <property type="entry name" value="LRR_R13L4/SHOC2-like"/>
</dbReference>
<keyword evidence="5" id="KW-0611">Plant defense</keyword>
<dbReference type="PANTHER" id="PTHR36766:SF33">
    <property type="entry name" value="NB-ARC DOMAIN-CONTAINING PROTEIN"/>
    <property type="match status" value="1"/>
</dbReference>
<dbReference type="GO" id="GO:0002758">
    <property type="term" value="P:innate immune response-activating signaling pathway"/>
    <property type="evidence" value="ECO:0007669"/>
    <property type="project" value="UniProtKB-ARBA"/>
</dbReference>
<feature type="domain" description="Disease resistance R13L4/SHOC-2-like LRR" evidence="11">
    <location>
        <begin position="574"/>
        <end position="830"/>
    </location>
</feature>
<accession>A0ABC8YZ24</accession>
<dbReference type="InterPro" id="IPR058922">
    <property type="entry name" value="WHD_DRP"/>
</dbReference>
<evidence type="ECO:0000256" key="1">
    <source>
        <dbReference type="ARBA" id="ARBA00008894"/>
    </source>
</evidence>
<dbReference type="GO" id="GO:0005524">
    <property type="term" value="F:ATP binding"/>
    <property type="evidence" value="ECO:0007669"/>
    <property type="project" value="UniProtKB-KW"/>
</dbReference>
<evidence type="ECO:0000259" key="8">
    <source>
        <dbReference type="Pfam" id="PF00931"/>
    </source>
</evidence>
<organism evidence="12 13">
    <name type="scientific">Urochloa decumbens</name>
    <dbReference type="NCBI Taxonomy" id="240449"/>
    <lineage>
        <taxon>Eukaryota</taxon>
        <taxon>Viridiplantae</taxon>
        <taxon>Streptophyta</taxon>
        <taxon>Embryophyta</taxon>
        <taxon>Tracheophyta</taxon>
        <taxon>Spermatophyta</taxon>
        <taxon>Magnoliopsida</taxon>
        <taxon>Liliopsida</taxon>
        <taxon>Poales</taxon>
        <taxon>Poaceae</taxon>
        <taxon>PACMAD clade</taxon>
        <taxon>Panicoideae</taxon>
        <taxon>Panicodae</taxon>
        <taxon>Paniceae</taxon>
        <taxon>Melinidinae</taxon>
        <taxon>Urochloa</taxon>
    </lineage>
</organism>
<dbReference type="InterPro" id="IPR041118">
    <property type="entry name" value="Rx_N"/>
</dbReference>
<keyword evidence="6" id="KW-0067">ATP-binding</keyword>
<dbReference type="InterPro" id="IPR038005">
    <property type="entry name" value="RX-like_CC"/>
</dbReference>
<keyword evidence="2" id="KW-0433">Leucine-rich repeat</keyword>
<dbReference type="CDD" id="cd14798">
    <property type="entry name" value="RX-CC_like"/>
    <property type="match status" value="1"/>
</dbReference>
<gene>
    <name evidence="12" type="ORF">URODEC1_LOCUS38968</name>
</gene>
<dbReference type="InterPro" id="IPR036388">
    <property type="entry name" value="WH-like_DNA-bd_sf"/>
</dbReference>
<keyword evidence="3" id="KW-0677">Repeat</keyword>
<sequence length="993" mass="113910">MGAFLDALTSKFLTKLGQIIQDEVAMTLGVKRDIKRLKKNLKHFGAVREDVEALALQDRGVESWWKNMNDVMFDVDDVIDHFTVHSQKLLLPPRMVCCSQSLFSFITKHSFDHRVAKRIKDINRKLDEIQKNRNMFGLERTNSQQFQVNVVDKSQTSPIDELEVFGRDIRQATDDIVKRILSNFDENGPTVFGIQGMGGIGKTTLAQKIYNEQWIREKFQVHIWLCISQSYTEIGLLRQAIRMAGAACDQLETKTELLLHLMDTIRGKNVFLVLDDVWKSDVWIDLLRSPFERCSNANILVTTRNLDVLAGMHATYTHQVNKMNDYDGLELLMKKSFRPYAQISEFTDVGYQIVKKCDGLPLAIVVVAGVLSTKRTREEWESIRDGEWSIHGLPKELGGPLYLSYSSLPPQLKQCFLWCALLPPNFAIDRNAVVYCWVAEGFVRKGHKYSIYEIAEEYYHELIRRNLLQPKPEFVDKAISTMHDLLRSLGQYLTRHHSLFMNAENNEALPNLRRISISSAVEEIPSMEEQKCMRSLLIFNNKNFKSIHTNIFRKLEHIRVLVLSGTGILTMPESVGNLVLLRLLDLSYTEISKLPDSIGRLISLEYLSLRGCHKLDSLPVSLMRLSQICFLQLEQTAIDHVPKGIAMFQQLYYLRGVFERGSGFRLDELKCLPNIRHLWIEKLEKAKPRDALVLRESSKLKELGLCCTMDMDTYNRTYYHANEIDKVEKVYEMLMPSPSLVYIFLVGFPGARFPEWLCSEPERKLPNLAHMLLNHCISCSQLPPAGQMPELLVLQIRGADAVVSIGAELLGKGVSSAAAFFPKLELLRLIDMRNLESWSLSTGNLCDSMKAKSRQLVMMPCLKRLWLRDCPKLKALPEDLHRAANLKRIQIEGAHKLQEVVNLPEVVWLKVKNNRSLRRISNLHKLQDLLAQDCPELDEAENLRSLKRVYMVDCLNAQQFRNCLLKEEQDILVHVATVGADGRDIFPDESLYH</sequence>
<dbReference type="Pfam" id="PF18052">
    <property type="entry name" value="Rx_N"/>
    <property type="match status" value="1"/>
</dbReference>
<evidence type="ECO:0000313" key="12">
    <source>
        <dbReference type="EMBL" id="CAL4951522.1"/>
    </source>
</evidence>